<comment type="caution">
    <text evidence="1">The sequence shown here is derived from an EMBL/GenBank/DDBJ whole genome shotgun (WGS) entry which is preliminary data.</text>
</comment>
<sequence>MIANNLDDFPQGPATQNPGRFRLFPQGFNINKRKNWNLSNKNYVLPTDNDEIFRLNFQHHILSREDGSNWWKLRSSSNCVLLLLATTRAKGMDIEYATEVEYFLSYNGLRYIESDYVSCPIGWNGRVGDLLLQNMMMVLNALKPQIFPAMGISEKEYTESLASMRDEFGKNKTWTKVPYAYGMKPPLPT</sequence>
<dbReference type="Proteomes" id="UP000274822">
    <property type="component" value="Unassembled WGS sequence"/>
</dbReference>
<name>A0A433QB89_9FUNG</name>
<accession>A0A433QB89</accession>
<keyword evidence="2" id="KW-1185">Reference proteome</keyword>
<evidence type="ECO:0000313" key="2">
    <source>
        <dbReference type="Proteomes" id="UP000274822"/>
    </source>
</evidence>
<protein>
    <submittedName>
        <fullName evidence="1">Uncharacterized protein</fullName>
    </submittedName>
</protein>
<gene>
    <name evidence="1" type="ORF">BC938DRAFT_483847</name>
</gene>
<dbReference type="AlphaFoldDB" id="A0A433QB89"/>
<dbReference type="EMBL" id="RBNJ01009261">
    <property type="protein sequence ID" value="RUS26999.1"/>
    <property type="molecule type" value="Genomic_DNA"/>
</dbReference>
<proteinExistence type="predicted"/>
<reference evidence="1 2" key="1">
    <citation type="journal article" date="2018" name="New Phytol.">
        <title>Phylogenomics of Endogonaceae and evolution of mycorrhizas within Mucoromycota.</title>
        <authorList>
            <person name="Chang Y."/>
            <person name="Desiro A."/>
            <person name="Na H."/>
            <person name="Sandor L."/>
            <person name="Lipzen A."/>
            <person name="Clum A."/>
            <person name="Barry K."/>
            <person name="Grigoriev I.V."/>
            <person name="Martin F.M."/>
            <person name="Stajich J.E."/>
            <person name="Smith M.E."/>
            <person name="Bonito G."/>
            <person name="Spatafora J.W."/>
        </authorList>
    </citation>
    <scope>NUCLEOTIDE SEQUENCE [LARGE SCALE GENOMIC DNA]</scope>
    <source>
        <strain evidence="1 2">AD002</strain>
    </source>
</reference>
<evidence type="ECO:0000313" key="1">
    <source>
        <dbReference type="EMBL" id="RUS26999.1"/>
    </source>
</evidence>
<organism evidence="1 2">
    <name type="scientific">Jimgerdemannia flammicorona</name>
    <dbReference type="NCBI Taxonomy" id="994334"/>
    <lineage>
        <taxon>Eukaryota</taxon>
        <taxon>Fungi</taxon>
        <taxon>Fungi incertae sedis</taxon>
        <taxon>Mucoromycota</taxon>
        <taxon>Mucoromycotina</taxon>
        <taxon>Endogonomycetes</taxon>
        <taxon>Endogonales</taxon>
        <taxon>Endogonaceae</taxon>
        <taxon>Jimgerdemannia</taxon>
    </lineage>
</organism>